<feature type="compositionally biased region" description="Pro residues" evidence="1">
    <location>
        <begin position="2123"/>
        <end position="2136"/>
    </location>
</feature>
<feature type="compositionally biased region" description="Basic and acidic residues" evidence="1">
    <location>
        <begin position="1370"/>
        <end position="1384"/>
    </location>
</feature>
<gene>
    <name evidence="2" type="ORF">L5515_016272</name>
</gene>
<feature type="compositionally biased region" description="Basic and acidic residues" evidence="1">
    <location>
        <begin position="1604"/>
        <end position="1618"/>
    </location>
</feature>
<feature type="compositionally biased region" description="Polar residues" evidence="1">
    <location>
        <begin position="1914"/>
        <end position="1924"/>
    </location>
</feature>
<reference evidence="2 3" key="1">
    <citation type="submission" date="2022-04" db="EMBL/GenBank/DDBJ databases">
        <title>Chromosome-level reference genomes for two strains of Caenorhabditis briggsae: an improved platform for comparative genomics.</title>
        <authorList>
            <person name="Stevens L."/>
            <person name="Andersen E."/>
        </authorList>
    </citation>
    <scope>NUCLEOTIDE SEQUENCE [LARGE SCALE GENOMIC DNA]</scope>
    <source>
        <strain evidence="2">VX34</strain>
        <tissue evidence="2">Whole-organism</tissue>
    </source>
</reference>
<feature type="compositionally biased region" description="Low complexity" evidence="1">
    <location>
        <begin position="322"/>
        <end position="350"/>
    </location>
</feature>
<feature type="compositionally biased region" description="Basic and acidic residues" evidence="1">
    <location>
        <begin position="1730"/>
        <end position="1744"/>
    </location>
</feature>
<feature type="compositionally biased region" description="Pro residues" evidence="1">
    <location>
        <begin position="406"/>
        <end position="416"/>
    </location>
</feature>
<name>A0AAE9JP38_CAEBR</name>
<feature type="region of interest" description="Disordered" evidence="1">
    <location>
        <begin position="833"/>
        <end position="922"/>
    </location>
</feature>
<feature type="region of interest" description="Disordered" evidence="1">
    <location>
        <begin position="1156"/>
        <end position="1236"/>
    </location>
</feature>
<feature type="compositionally biased region" description="Polar residues" evidence="1">
    <location>
        <begin position="2361"/>
        <end position="2377"/>
    </location>
</feature>
<evidence type="ECO:0000256" key="1">
    <source>
        <dbReference type="SAM" id="MobiDB-lite"/>
    </source>
</evidence>
<feature type="compositionally biased region" description="Basic and acidic residues" evidence="1">
    <location>
        <begin position="462"/>
        <end position="472"/>
    </location>
</feature>
<dbReference type="PANTHER" id="PTHR48148:SF3">
    <property type="entry name" value="KERATINOCYTE PROLINE-RICH PROTEIN"/>
    <property type="match status" value="1"/>
</dbReference>
<feature type="region of interest" description="Disordered" evidence="1">
    <location>
        <begin position="322"/>
        <end position="361"/>
    </location>
</feature>
<dbReference type="EMBL" id="CP092625">
    <property type="protein sequence ID" value="UMM39067.1"/>
    <property type="molecule type" value="Genomic_DNA"/>
</dbReference>
<evidence type="ECO:0000313" key="2">
    <source>
        <dbReference type="EMBL" id="UMM39067.1"/>
    </source>
</evidence>
<feature type="compositionally biased region" description="Polar residues" evidence="1">
    <location>
        <begin position="1980"/>
        <end position="1990"/>
    </location>
</feature>
<protein>
    <submittedName>
        <fullName evidence="2">Uncharacterized protein</fullName>
    </submittedName>
</protein>
<feature type="compositionally biased region" description="Polar residues" evidence="1">
    <location>
        <begin position="1552"/>
        <end position="1561"/>
    </location>
</feature>
<feature type="compositionally biased region" description="Polar residues" evidence="1">
    <location>
        <begin position="1160"/>
        <end position="1173"/>
    </location>
</feature>
<feature type="compositionally biased region" description="Low complexity" evidence="1">
    <location>
        <begin position="1477"/>
        <end position="1487"/>
    </location>
</feature>
<feature type="region of interest" description="Disordered" evidence="1">
    <location>
        <begin position="150"/>
        <end position="186"/>
    </location>
</feature>
<keyword evidence="3" id="KW-1185">Reference proteome</keyword>
<feature type="compositionally biased region" description="Basic and acidic residues" evidence="1">
    <location>
        <begin position="84"/>
        <end position="98"/>
    </location>
</feature>
<feature type="compositionally biased region" description="Polar residues" evidence="1">
    <location>
        <begin position="1833"/>
        <end position="1850"/>
    </location>
</feature>
<feature type="region of interest" description="Disordered" evidence="1">
    <location>
        <begin position="2112"/>
        <end position="2138"/>
    </location>
</feature>
<feature type="compositionally biased region" description="Low complexity" evidence="1">
    <location>
        <begin position="2060"/>
        <end position="2082"/>
    </location>
</feature>
<dbReference type="Proteomes" id="UP000829354">
    <property type="component" value="Chromosome X"/>
</dbReference>
<feature type="compositionally biased region" description="Polar residues" evidence="1">
    <location>
        <begin position="1698"/>
        <end position="1721"/>
    </location>
</feature>
<feature type="compositionally biased region" description="Basic and acidic residues" evidence="1">
    <location>
        <begin position="1643"/>
        <end position="1662"/>
    </location>
</feature>
<feature type="compositionally biased region" description="Basic and acidic residues" evidence="1">
    <location>
        <begin position="905"/>
        <end position="915"/>
    </location>
</feature>
<sequence length="2547" mass="279498">MRSQNVEASAISSILPSQYVGTSAMDSSLSSGNAAASSMTVHQSLVEIWEPRPTYVRQKDKDDDPVVTAKIQNILLKATGEMQNEERKKNEASQDQGRRNSRKKSKPVKYEGNSTFDFSSSPPPHSVASGSGVAPNASWFVDGPDAHARFDSPITDVKTEDDDNGSPMPPLLERFDKDDNSGSSSPCNVPFLSAAATMNNGNQMWNDNQVAHNAAHAPIQIAQNMIPSGEAVSNDVPLRVTFVKNYRPTHNSSAALKQPEGAGQNMQGFNNGRSINAPTTPMQTKSEAAKSICQGSRNVSITSASNDIDDFELVQRNTDNAISSDAASTSSATSKTVASPLWKKPQLPQKPNKRTRKKAAAAARAAAAAAAAERRKAAKRRPIPLELVIRPIAEESDSDGSHSPVPIIPLPPKPPTDPRAWAAIDDFRKKLNNDVVPDEDVTLLALLKLTREPDEIDQTEETQSRGEEEFATQKESSSPNELPADQHESPQPVLEKEVPHIAQQGSSPVPSEEDVPPTLEKQLPTVEREDSSETLPAAAPLEEAKRNQTSQQKPMPFNFAAPVDMTPQKIFHFAAPVDLFQNIVFKDAPKRCLKKVASKKAVRVQPVTEVSTSVTLTREPQNENVVVYVSAKKEASASQVLEEDSTDQHENSAVAQEESPFARLSSTHEICTAFVQESTSEEIAARGCLSRELSVEQHGASFLQEERNQQEQDGEAEIPVAVHLDPEDENPPQLELQHNACEDKPAQEEATLVQMIEELVPQREPTPAEVGEDLIPAREITPVQEAARSSTKPPEMSVEIRAPLSTHEATCDATLPIEDDTQMEMIEVFVPSREPTPADVQEDLNSAREATPLVQEGAQSSTEPQEVPGGCLSREPSVEQHGASPLLEEEHHQQQDPENDPEDENPPKLELQHDGCDDEPAQEEATLVQMIEYLVPQRQPTPAEVQESSIPARQATPAIPEKAQCFAEPEEVPVEAQAPLPTHEATPPTQADLKKTIQESTTPSDLLDAIAIAVTPQARFPSPKPMAAPSLTQSNRSMERLSETNDSQSSSQSSNKKKPKARNSELDNLLKMDFGPKEGGSLEDCAFNSGTRRSPRGLSVPAISRCLSRGLVVEPRRASTQQEADNEQLQEVKIEVDEDIPDVAHIDPEEQIHEICASPGQISSTEEISQQLQHQHHSVAGEFLSRESSVEQHGTSTLLEEGNQQQQEEEEVPARVQVDSSSEEQNPPKLESEQAACDAAPLPEEATQVQMTEVFVPQREPTPVKDQHDSIPAWEATPVVQEAVPLPTQEATPQRQAEPLETIQESALLSRILVDRALTPQPRLDQMNTPQPVSSPPPPPRQSSSLDTSSEVNESPSTSQSSSKKKPKVRSRELERLLKMDFGPKEGGNLEDCGYTAGTRCLSRGRSIEQRRASSLRDPDYQRIQEIKIEEEDDEVPAAAPQVDASPEEQNPRQLDSEQSTSDATQTRDESTPVQMVENLVPLLEPEVVVRAEEPTPVVQETRETPAVSKEASENIQAPISTHEETPPLQEELEETTQQSTPQSRLVVTPSRAITSQSQFVTPDPIEAGSTRASRHNRSMGRSSERTESPNTSKNRVKRNPKARNSELDNLLKMDFGPKEGGNLEDCGYRAGRRCQSRGLSVEQRRALSLREQDNHQQLEVKEEGEEAEEEVAVPAQDASIEEEPATAGEGTPEPMTSPRQLNRSMDTPSEMNDSPNTPESSNKRKPKARGRELDSLLKMDFGPKEGGNLEDCGYNSGTRRSLRGKSVATTPTPVPTSLRRGRSAKPKVEEVSSESEENDDEDEDEDDEFKIPDNHTPSTSTRMSTRKRSASPGVTQSAKFQKNGTSSSTPKRDRKTPARQKSSPAPGPTTRSQRLRSEKKSLTPAPRRQSERLASQSSPAPGPTRRSQRISSHRNSPYTGLSTRTRRKTLQRDSSSPALSSTTRMTRSSLRRADSQASGKSFATPIVTRSQRRGRRQSPSTAPSSSTRMATRLSLRNREDSQASDASFSNSQAATSQRNSPSPGPSTSTRRAPSSIPQNNSRRENSQDASPNSLPAPPTAVTATVPATAAPPADAPISATSPVPPIGPEAPPELEMPELFQAAQQAPIEFDDAPPILTPAGSPGPAPPPLSPPPVIVLDDEPQQLAVQNNRNVNVAGRGGGFRQIANVFPIQPRVAPTPRQILPRPEVYRRGGVVQQHPRVVQRYRPMYNVQNQHPQPIAPRNLIRPQQQPQNHQRQYVRNGVSWQQLRAGLPDMSLREYLGAMGDFNQAGLPVPTPFLEIQQRMEETVHHRLARQERRQEEDDRLMREARVQLERRGNGATPERAQRRQAGSSQPSAPPASAAPAAAPGTSAPQTPSAQATVSPQVRSEQPTPQASPAVNPAAQPEPVEEAQPVVPAVPAPAQLVDRARARAIRRANRPEMPQLILFPTGPNTEQNRAHALPLNYTTWTPQMVCEWIRAVDASELGESFAGKVLERNYDGYLIGELVTRPDEMQREFEMNITQFARFRYKAAEVVNRFNKMNHELAMEEFEDRLREWEIQHPDLV</sequence>
<feature type="compositionally biased region" description="Polar residues" evidence="1">
    <location>
        <begin position="1448"/>
        <end position="1465"/>
    </location>
</feature>
<proteinExistence type="predicted"/>
<organism evidence="2 3">
    <name type="scientific">Caenorhabditis briggsae</name>
    <dbReference type="NCBI Taxonomy" id="6238"/>
    <lineage>
        <taxon>Eukaryota</taxon>
        <taxon>Metazoa</taxon>
        <taxon>Ecdysozoa</taxon>
        <taxon>Nematoda</taxon>
        <taxon>Chromadorea</taxon>
        <taxon>Rhabditida</taxon>
        <taxon>Rhabditina</taxon>
        <taxon>Rhabditomorpha</taxon>
        <taxon>Rhabditoidea</taxon>
        <taxon>Rhabditidae</taxon>
        <taxon>Peloderinae</taxon>
        <taxon>Caenorhabditis</taxon>
    </lineage>
</organism>
<feature type="compositionally biased region" description="Pro residues" evidence="1">
    <location>
        <begin position="2083"/>
        <end position="2092"/>
    </location>
</feature>
<feature type="compositionally biased region" description="Low complexity" evidence="1">
    <location>
        <begin position="1940"/>
        <end position="1949"/>
    </location>
</feature>
<feature type="compositionally biased region" description="Acidic residues" evidence="1">
    <location>
        <begin position="1663"/>
        <end position="1672"/>
    </location>
</feature>
<feature type="compositionally biased region" description="Low complexity" evidence="1">
    <location>
        <begin position="2332"/>
        <end position="2360"/>
    </location>
</feature>
<feature type="region of interest" description="Disordered" evidence="1">
    <location>
        <begin position="1320"/>
        <end position="2094"/>
    </location>
</feature>
<feature type="region of interest" description="Disordered" evidence="1">
    <location>
        <begin position="1015"/>
        <end position="1100"/>
    </location>
</feature>
<feature type="compositionally biased region" description="Basic and acidic residues" evidence="1">
    <location>
        <begin position="484"/>
        <end position="499"/>
    </location>
</feature>
<evidence type="ECO:0000313" key="3">
    <source>
        <dbReference type="Proteomes" id="UP000829354"/>
    </source>
</evidence>
<feature type="region of interest" description="Disordered" evidence="1">
    <location>
        <begin position="452"/>
        <end position="556"/>
    </location>
</feature>
<feature type="compositionally biased region" description="Basic and acidic residues" evidence="1">
    <location>
        <begin position="1062"/>
        <end position="1076"/>
    </location>
</feature>
<feature type="compositionally biased region" description="Low complexity" evidence="1">
    <location>
        <begin position="1342"/>
        <end position="1362"/>
    </location>
</feature>
<accession>A0AAE9JP38</accession>
<feature type="compositionally biased region" description="Polar residues" evidence="1">
    <location>
        <begin position="2004"/>
        <end position="2020"/>
    </location>
</feature>
<feature type="compositionally biased region" description="Low complexity" evidence="1">
    <location>
        <begin position="2379"/>
        <end position="2392"/>
    </location>
</feature>
<feature type="region of interest" description="Disordered" evidence="1">
    <location>
        <begin position="938"/>
        <end position="1002"/>
    </location>
</feature>
<feature type="compositionally biased region" description="Basic and acidic residues" evidence="1">
    <location>
        <begin position="1406"/>
        <end position="1428"/>
    </location>
</feature>
<feature type="region of interest" description="Disordered" evidence="1">
    <location>
        <begin position="2314"/>
        <end position="2392"/>
    </location>
</feature>
<feature type="compositionally biased region" description="Low complexity" evidence="1">
    <location>
        <begin position="2026"/>
        <end position="2038"/>
    </location>
</feature>
<feature type="region of interest" description="Disordered" evidence="1">
    <location>
        <begin position="394"/>
        <end position="416"/>
    </location>
</feature>
<feature type="region of interest" description="Disordered" evidence="1">
    <location>
        <begin position="78"/>
        <end position="131"/>
    </location>
</feature>
<dbReference type="PANTHER" id="PTHR48148">
    <property type="entry name" value="KERATINOCYTE PROLINE-RICH PROTEIN"/>
    <property type="match status" value="1"/>
</dbReference>
<feature type="compositionally biased region" description="Acidic residues" evidence="1">
    <location>
        <begin position="1792"/>
        <end position="1809"/>
    </location>
</feature>